<name>R9HZQ7_9BACT</name>
<keyword evidence="3" id="KW-1185">Reference proteome</keyword>
<dbReference type="STRING" id="1235788.C802_03600"/>
<evidence type="ECO:0000313" key="3">
    <source>
        <dbReference type="Proteomes" id="UP000014200"/>
    </source>
</evidence>
<evidence type="ECO:0000259" key="1">
    <source>
        <dbReference type="Pfam" id="PF03432"/>
    </source>
</evidence>
<organism evidence="2 3">
    <name type="scientific">Phocaeicola sartorii</name>
    <dbReference type="NCBI Taxonomy" id="671267"/>
    <lineage>
        <taxon>Bacteria</taxon>
        <taxon>Pseudomonadati</taxon>
        <taxon>Bacteroidota</taxon>
        <taxon>Bacteroidia</taxon>
        <taxon>Bacteroidales</taxon>
        <taxon>Bacteroidaceae</taxon>
        <taxon>Phocaeicola</taxon>
    </lineage>
</organism>
<sequence length="313" mass="35780">MMAKIVKGSDFKGVVNYILDKDKNAQVVASDGLFMENRETIAMSFNVQWQMNNKVAKPVGHIALSFSKEDEPRLTNRVMAGIALEYLKKMGIKDTQFFIARHFDKEHPHVHIAFNRIDNNGNTISDKHERLRSARICKDLTQKYGLHMAGGKDNVKRNRLKEPDKTRYELYDILKTEVCRCGNWSVLVANLKRQGVEVLFSHKGQTDEIQGVVFIKNGYRFNGSKVDRRFSYTKIDATLRHNRYEERMGMTAKVHEAVTPSAPFGTAQSELFNGSLGLLNSNGSSYNASDAETDQEMAEILRRKKKRKRGMRL</sequence>
<dbReference type="GeneID" id="82154218"/>
<gene>
    <name evidence="2" type="ORF">C802_03600</name>
</gene>
<accession>R9HZQ7</accession>
<dbReference type="InterPro" id="IPR005094">
    <property type="entry name" value="Endonuclease_MobA/VirD2"/>
</dbReference>
<dbReference type="Pfam" id="PF03432">
    <property type="entry name" value="Relaxase"/>
    <property type="match status" value="1"/>
</dbReference>
<dbReference type="Proteomes" id="UP000014200">
    <property type="component" value="Unassembled WGS sequence"/>
</dbReference>
<dbReference type="AlphaFoldDB" id="R9HZQ7"/>
<comment type="caution">
    <text evidence="2">The sequence shown here is derived from an EMBL/GenBank/DDBJ whole genome shotgun (WGS) entry which is preliminary data.</text>
</comment>
<protein>
    <recommendedName>
        <fullName evidence="1">MobA/VirD2-like nuclease domain-containing protein</fullName>
    </recommendedName>
</protein>
<dbReference type="PATRIC" id="fig|1235788.3.peg.3687"/>
<proteinExistence type="predicted"/>
<feature type="domain" description="MobA/VirD2-like nuclease" evidence="1">
    <location>
        <begin position="17"/>
        <end position="146"/>
    </location>
</feature>
<dbReference type="HOGENOM" id="CLU_022309_0_0_10"/>
<dbReference type="OrthoDB" id="1525197at2"/>
<dbReference type="RefSeq" id="WP_016277877.1">
    <property type="nucleotide sequence ID" value="NZ_JABVZU010000003.1"/>
</dbReference>
<dbReference type="EMBL" id="ASSP01000022">
    <property type="protein sequence ID" value="EOS09487.1"/>
    <property type="molecule type" value="Genomic_DNA"/>
</dbReference>
<reference evidence="2 3" key="1">
    <citation type="submission" date="2013-04" db="EMBL/GenBank/DDBJ databases">
        <title>The Genome Sequence of Bacteroides massiliensis dnLKV3.</title>
        <authorList>
            <consortium name="The Broad Institute Genomics Platform"/>
            <consortium name="The Broad Institute Genome Sequencing Center for Infectious Disease"/>
            <person name="Earl A."/>
            <person name="Xavier R."/>
            <person name="Kuhn K."/>
            <person name="Stappenbeck T."/>
            <person name="Walker B."/>
            <person name="Young S."/>
            <person name="Zeng Q."/>
            <person name="Gargeya S."/>
            <person name="Fitzgerald M."/>
            <person name="Haas B."/>
            <person name="Abouelleil A."/>
            <person name="Allen A.W."/>
            <person name="Alvarado L."/>
            <person name="Arachchi H.M."/>
            <person name="Berlin A.M."/>
            <person name="Chapman S.B."/>
            <person name="Gainer-Dewar J."/>
            <person name="Goldberg J."/>
            <person name="Griggs A."/>
            <person name="Gujja S."/>
            <person name="Hansen M."/>
            <person name="Howarth C."/>
            <person name="Imamovic A."/>
            <person name="Ireland A."/>
            <person name="Larimer J."/>
            <person name="McCowan C."/>
            <person name="Murphy C."/>
            <person name="Pearson M."/>
            <person name="Poon T.W."/>
            <person name="Priest M."/>
            <person name="Roberts A."/>
            <person name="Saif S."/>
            <person name="Shea T."/>
            <person name="Sisk P."/>
            <person name="Sykes S."/>
            <person name="Wortman J."/>
            <person name="Nusbaum C."/>
            <person name="Birren B."/>
        </authorList>
    </citation>
    <scope>NUCLEOTIDE SEQUENCE [LARGE SCALE GENOMIC DNA]</scope>
    <source>
        <strain evidence="3">dnLKV3</strain>
    </source>
</reference>
<evidence type="ECO:0000313" key="2">
    <source>
        <dbReference type="EMBL" id="EOS09487.1"/>
    </source>
</evidence>